<dbReference type="GO" id="GO:0005829">
    <property type="term" value="C:cytosol"/>
    <property type="evidence" value="ECO:0007669"/>
    <property type="project" value="TreeGrafter"/>
</dbReference>
<evidence type="ECO:0000256" key="1">
    <source>
        <dbReference type="ARBA" id="ARBA00022574"/>
    </source>
</evidence>
<dbReference type="AlphaFoldDB" id="A0A170U0Q0"/>
<dbReference type="SUPFAM" id="SSF57850">
    <property type="entry name" value="RING/U-box"/>
    <property type="match status" value="1"/>
</dbReference>
<evidence type="ECO:0000313" key="3">
    <source>
        <dbReference type="EMBL" id="JAR95501.1"/>
    </source>
</evidence>
<evidence type="ECO:0000256" key="2">
    <source>
        <dbReference type="ARBA" id="ARBA00022737"/>
    </source>
</evidence>
<keyword evidence="1" id="KW-0853">WD repeat</keyword>
<reference evidence="3" key="1">
    <citation type="submission" date="2016-04" db="EMBL/GenBank/DDBJ databases">
        <authorList>
            <person name="Calderon-Fernandez G.M.Sr."/>
        </authorList>
    </citation>
    <scope>NUCLEOTIDE SEQUENCE</scope>
    <source>
        <strain evidence="3">Int1</strain>
        <tissue evidence="3">Integument</tissue>
    </source>
</reference>
<reference evidence="3" key="2">
    <citation type="journal article" date="2017" name="J. Med. Entomol.">
        <title>Transcriptome Analysis of the Triatoma infestans (Hemiptera: Reduviidae) Integument.</title>
        <authorList>
            <person name="Calderon-Fernandez G.M."/>
            <person name="Moriconi D.E."/>
            <person name="Dulbecco A.B."/>
            <person name="Juarez M.P."/>
        </authorList>
    </citation>
    <scope>NUCLEOTIDE SEQUENCE</scope>
    <source>
        <strain evidence="3">Int1</strain>
        <tissue evidence="3">Integument</tissue>
    </source>
</reference>
<dbReference type="InterPro" id="IPR037590">
    <property type="entry name" value="WDR24"/>
</dbReference>
<dbReference type="PANTHER" id="PTHR46200">
    <property type="entry name" value="GATOR COMPLEX PROTEIN WDR24"/>
    <property type="match status" value="1"/>
</dbReference>
<proteinExistence type="predicted"/>
<dbReference type="GO" id="GO:0061700">
    <property type="term" value="C:GATOR2 complex"/>
    <property type="evidence" value="ECO:0007669"/>
    <property type="project" value="TreeGrafter"/>
</dbReference>
<dbReference type="EMBL" id="GEMB01007957">
    <property type="protein sequence ID" value="JAR95501.1"/>
    <property type="molecule type" value="Transcribed_RNA"/>
</dbReference>
<protein>
    <submittedName>
        <fullName evidence="3">Wd repeat-containing protein 24</fullName>
    </submittedName>
</protein>
<keyword evidence="2" id="KW-0677">Repeat</keyword>
<dbReference type="GO" id="GO:0034198">
    <property type="term" value="P:cellular response to amino acid starvation"/>
    <property type="evidence" value="ECO:0007669"/>
    <property type="project" value="TreeGrafter"/>
</dbReference>
<dbReference type="GO" id="GO:0016239">
    <property type="term" value="P:positive regulation of macroautophagy"/>
    <property type="evidence" value="ECO:0007669"/>
    <property type="project" value="TreeGrafter"/>
</dbReference>
<organism evidence="3">
    <name type="scientific">Triatoma infestans</name>
    <name type="common">Assassin bug</name>
    <dbReference type="NCBI Taxonomy" id="30076"/>
    <lineage>
        <taxon>Eukaryota</taxon>
        <taxon>Metazoa</taxon>
        <taxon>Ecdysozoa</taxon>
        <taxon>Arthropoda</taxon>
        <taxon>Hexapoda</taxon>
        <taxon>Insecta</taxon>
        <taxon>Pterygota</taxon>
        <taxon>Neoptera</taxon>
        <taxon>Paraneoptera</taxon>
        <taxon>Hemiptera</taxon>
        <taxon>Heteroptera</taxon>
        <taxon>Panheteroptera</taxon>
        <taxon>Cimicomorpha</taxon>
        <taxon>Reduviidae</taxon>
        <taxon>Triatominae</taxon>
        <taxon>Triatoma</taxon>
    </lineage>
</organism>
<dbReference type="GO" id="GO:0005774">
    <property type="term" value="C:vacuolar membrane"/>
    <property type="evidence" value="ECO:0007669"/>
    <property type="project" value="TreeGrafter"/>
</dbReference>
<name>A0A170U0Q0_TRIIF</name>
<dbReference type="GO" id="GO:1904263">
    <property type="term" value="P:positive regulation of TORC1 signaling"/>
    <property type="evidence" value="ECO:0007669"/>
    <property type="project" value="TreeGrafter"/>
</dbReference>
<dbReference type="PANTHER" id="PTHR46200:SF1">
    <property type="entry name" value="GATOR COMPLEX PROTEIN WDR24"/>
    <property type="match status" value="1"/>
</dbReference>
<sequence>MLEMGDVQTAVCVLVCLGDKKTQLLSHIDPVEQEAWLVSYLDLLSRHRLWVHSTQIIKLSWLPSINELNQQSTTVYTGCSQCNKPLNQAGWLCAKCDLQTVCSVCHKTVHGLYVWCQRMYARRPYWAYERLDYK</sequence>
<accession>A0A170U0Q0</accession>